<dbReference type="GO" id="GO:0005829">
    <property type="term" value="C:cytosol"/>
    <property type="evidence" value="ECO:0007669"/>
    <property type="project" value="TreeGrafter"/>
</dbReference>
<dbReference type="Gene3D" id="3.30.910.20">
    <property type="entry name" value="Skp domain"/>
    <property type="match status" value="1"/>
</dbReference>
<proteinExistence type="inferred from homology"/>
<dbReference type="Proteomes" id="UP000199400">
    <property type="component" value="Unassembled WGS sequence"/>
</dbReference>
<feature type="region of interest" description="Disordered" evidence="3">
    <location>
        <begin position="64"/>
        <end position="85"/>
    </location>
</feature>
<dbReference type="InterPro" id="IPR005632">
    <property type="entry name" value="Chaperone_Skp"/>
</dbReference>
<name>A0A1I1W5L4_9BACT</name>
<dbReference type="OrthoDB" id="5432254at2"/>
<keyword evidence="2 4" id="KW-0732">Signal</keyword>
<dbReference type="SMART" id="SM00935">
    <property type="entry name" value="OmpH"/>
    <property type="match status" value="1"/>
</dbReference>
<protein>
    <submittedName>
        <fullName evidence="5">Periplasmic chaperone for outer membrane proteins Skp</fullName>
    </submittedName>
</protein>
<dbReference type="SUPFAM" id="SSF111384">
    <property type="entry name" value="OmpH-like"/>
    <property type="match status" value="1"/>
</dbReference>
<evidence type="ECO:0000256" key="2">
    <source>
        <dbReference type="ARBA" id="ARBA00022729"/>
    </source>
</evidence>
<dbReference type="AlphaFoldDB" id="A0A1I1W5L4"/>
<evidence type="ECO:0000313" key="6">
    <source>
        <dbReference type="Proteomes" id="UP000199400"/>
    </source>
</evidence>
<evidence type="ECO:0000256" key="3">
    <source>
        <dbReference type="SAM" id="MobiDB-lite"/>
    </source>
</evidence>
<comment type="similarity">
    <text evidence="1">Belongs to the Skp family.</text>
</comment>
<dbReference type="GO" id="GO:0050821">
    <property type="term" value="P:protein stabilization"/>
    <property type="evidence" value="ECO:0007669"/>
    <property type="project" value="TreeGrafter"/>
</dbReference>
<accession>A0A1I1W5L4</accession>
<feature type="compositionally biased region" description="Basic and acidic residues" evidence="3">
    <location>
        <begin position="65"/>
        <end position="85"/>
    </location>
</feature>
<dbReference type="Pfam" id="PF03938">
    <property type="entry name" value="OmpH"/>
    <property type="match status" value="1"/>
</dbReference>
<gene>
    <name evidence="5" type="ORF">SAMN02745121_02101</name>
</gene>
<evidence type="ECO:0000313" key="5">
    <source>
        <dbReference type="EMBL" id="SFD90371.1"/>
    </source>
</evidence>
<feature type="signal peptide" evidence="4">
    <location>
        <begin position="1"/>
        <end position="28"/>
    </location>
</feature>
<keyword evidence="6" id="KW-1185">Reference proteome</keyword>
<organism evidence="5 6">
    <name type="scientific">Nannocystis exedens</name>
    <dbReference type="NCBI Taxonomy" id="54"/>
    <lineage>
        <taxon>Bacteria</taxon>
        <taxon>Pseudomonadati</taxon>
        <taxon>Myxococcota</taxon>
        <taxon>Polyangia</taxon>
        <taxon>Nannocystales</taxon>
        <taxon>Nannocystaceae</taxon>
        <taxon>Nannocystis</taxon>
    </lineage>
</organism>
<feature type="chain" id="PRO_5011481199" evidence="4">
    <location>
        <begin position="29"/>
        <end position="187"/>
    </location>
</feature>
<reference evidence="6" key="1">
    <citation type="submission" date="2016-10" db="EMBL/GenBank/DDBJ databases">
        <authorList>
            <person name="Varghese N."/>
            <person name="Submissions S."/>
        </authorList>
    </citation>
    <scope>NUCLEOTIDE SEQUENCE [LARGE SCALE GENOMIC DNA]</scope>
    <source>
        <strain evidence="6">ATCC 25963</strain>
    </source>
</reference>
<dbReference type="RefSeq" id="WP_096325884.1">
    <property type="nucleotide sequence ID" value="NZ_FOMX01000006.1"/>
</dbReference>
<sequence>MFTPQRRFARLLSAAAVALAFVSGAGFAPGAVTPAQATIPQIRGVAVVDMQKVLADTKQGQAARKKLEDSSKAKQEKLEQKRKKLEADTGKLKSLQGEKLAAAEEALQKEYMEMQQIYMTMQQELTQQESRVLEDIYKNCQTIIDKLAAEKNVDLVLIREDSTVLFVEPGLDITAELVKRYNAKYPS</sequence>
<evidence type="ECO:0000256" key="4">
    <source>
        <dbReference type="SAM" id="SignalP"/>
    </source>
</evidence>
<dbReference type="GO" id="GO:0051082">
    <property type="term" value="F:unfolded protein binding"/>
    <property type="evidence" value="ECO:0007669"/>
    <property type="project" value="InterPro"/>
</dbReference>
<dbReference type="InterPro" id="IPR024930">
    <property type="entry name" value="Skp_dom_sf"/>
</dbReference>
<dbReference type="STRING" id="54.SAMN02745121_02101"/>
<dbReference type="PANTHER" id="PTHR35089">
    <property type="entry name" value="CHAPERONE PROTEIN SKP"/>
    <property type="match status" value="1"/>
</dbReference>
<dbReference type="PANTHER" id="PTHR35089:SF1">
    <property type="entry name" value="CHAPERONE PROTEIN SKP"/>
    <property type="match status" value="1"/>
</dbReference>
<dbReference type="EMBL" id="FOMX01000006">
    <property type="protein sequence ID" value="SFD90371.1"/>
    <property type="molecule type" value="Genomic_DNA"/>
</dbReference>
<evidence type="ECO:0000256" key="1">
    <source>
        <dbReference type="ARBA" id="ARBA00009091"/>
    </source>
</evidence>